<evidence type="ECO:0000256" key="4">
    <source>
        <dbReference type="ARBA" id="ARBA00022679"/>
    </source>
</evidence>
<dbReference type="Gene3D" id="1.10.510.10">
    <property type="entry name" value="Transferase(Phosphotransferase) domain 1"/>
    <property type="match status" value="1"/>
</dbReference>
<dbReference type="GO" id="GO:0007346">
    <property type="term" value="P:regulation of mitotic cell cycle"/>
    <property type="evidence" value="ECO:0007669"/>
    <property type="project" value="TreeGrafter"/>
</dbReference>
<keyword evidence="4" id="KW-0808">Transferase</keyword>
<dbReference type="GO" id="GO:0005737">
    <property type="term" value="C:cytoplasm"/>
    <property type="evidence" value="ECO:0007669"/>
    <property type="project" value="TreeGrafter"/>
</dbReference>
<evidence type="ECO:0000256" key="9">
    <source>
        <dbReference type="ARBA" id="ARBA00048679"/>
    </source>
</evidence>
<evidence type="ECO:0000256" key="3">
    <source>
        <dbReference type="ARBA" id="ARBA00022527"/>
    </source>
</evidence>
<dbReference type="GO" id="GO:0004674">
    <property type="term" value="F:protein serine/threonine kinase activity"/>
    <property type="evidence" value="ECO:0007669"/>
    <property type="project" value="UniProtKB-KW"/>
</dbReference>
<keyword evidence="5" id="KW-0547">Nucleotide-binding</keyword>
<name>A0A8X7XL61_POLSE</name>
<accession>A0A8X7XL61</accession>
<organism evidence="11 12">
    <name type="scientific">Polypterus senegalus</name>
    <name type="common">Senegal bichir</name>
    <dbReference type="NCBI Taxonomy" id="55291"/>
    <lineage>
        <taxon>Eukaryota</taxon>
        <taxon>Metazoa</taxon>
        <taxon>Chordata</taxon>
        <taxon>Craniata</taxon>
        <taxon>Vertebrata</taxon>
        <taxon>Euteleostomi</taxon>
        <taxon>Actinopterygii</taxon>
        <taxon>Polypteriformes</taxon>
        <taxon>Polypteridae</taxon>
        <taxon>Polypterus</taxon>
    </lineage>
</organism>
<gene>
    <name evidence="11" type="primary">Pim2_4</name>
    <name evidence="11" type="ORF">GTO96_0005877</name>
</gene>
<evidence type="ECO:0000256" key="6">
    <source>
        <dbReference type="ARBA" id="ARBA00022777"/>
    </source>
</evidence>
<dbReference type="SUPFAM" id="SSF56112">
    <property type="entry name" value="Protein kinase-like (PK-like)"/>
    <property type="match status" value="1"/>
</dbReference>
<evidence type="ECO:0000313" key="11">
    <source>
        <dbReference type="EMBL" id="KAG2471200.1"/>
    </source>
</evidence>
<feature type="non-terminal residue" evidence="11">
    <location>
        <position position="198"/>
    </location>
</feature>
<dbReference type="Gene3D" id="3.30.200.20">
    <property type="entry name" value="Phosphorylase Kinase, domain 1"/>
    <property type="match status" value="1"/>
</dbReference>
<keyword evidence="12" id="KW-1185">Reference proteome</keyword>
<evidence type="ECO:0000256" key="7">
    <source>
        <dbReference type="ARBA" id="ARBA00022840"/>
    </source>
</evidence>
<feature type="domain" description="Protein kinase" evidence="10">
    <location>
        <begin position="1"/>
        <end position="198"/>
    </location>
</feature>
<feature type="non-terminal residue" evidence="11">
    <location>
        <position position="1"/>
    </location>
</feature>
<evidence type="ECO:0000256" key="2">
    <source>
        <dbReference type="ARBA" id="ARBA00012513"/>
    </source>
</evidence>
<evidence type="ECO:0000313" key="12">
    <source>
        <dbReference type="Proteomes" id="UP000886611"/>
    </source>
</evidence>
<protein>
    <recommendedName>
        <fullName evidence="2">non-specific serine/threonine protein kinase</fullName>
        <ecNumber evidence="2">2.7.11.1</ecNumber>
    </recommendedName>
</protein>
<keyword evidence="7" id="KW-0067">ATP-binding</keyword>
<proteinExistence type="inferred from homology"/>
<comment type="caution">
    <text evidence="11">The sequence shown here is derived from an EMBL/GenBank/DDBJ whole genome shotgun (WGS) entry which is preliminary data.</text>
</comment>
<dbReference type="EC" id="2.7.11.1" evidence="2"/>
<dbReference type="InterPro" id="IPR051138">
    <property type="entry name" value="PIM_Ser/Thr_kinase"/>
</dbReference>
<dbReference type="GO" id="GO:0005524">
    <property type="term" value="F:ATP binding"/>
    <property type="evidence" value="ECO:0007669"/>
    <property type="project" value="UniProtKB-KW"/>
</dbReference>
<dbReference type="Pfam" id="PF00069">
    <property type="entry name" value="Pkinase"/>
    <property type="match status" value="1"/>
</dbReference>
<keyword evidence="6 11" id="KW-0418">Kinase</keyword>
<sequence>MVSQEPACPSIIKLLDWCEAEDKFVLIMERPKPCKNLYEFVMVNGGFGEVEARRLFRQLVEAHQHCEARGVFHRDLKPDNVIIQTSTHNVKLTDFGCGSLVKDAPFSSFIGAYLFAPPECFRDEVYYPTPFTVWTLAINLLFIVDGHLPFENFRRETLAIPDGLSSGENGELVHVAQGRLWECMRWGTSLRLGNPSSW</sequence>
<comment type="similarity">
    <text evidence="1">Belongs to the protein kinase superfamily. CAMK Ser/Thr protein kinase family. PIM subfamily.</text>
</comment>
<dbReference type="Proteomes" id="UP000886611">
    <property type="component" value="Unassembled WGS sequence"/>
</dbReference>
<evidence type="ECO:0000256" key="1">
    <source>
        <dbReference type="ARBA" id="ARBA00005505"/>
    </source>
</evidence>
<dbReference type="SMART" id="SM00220">
    <property type="entry name" value="S_TKc"/>
    <property type="match status" value="1"/>
</dbReference>
<comment type="catalytic activity">
    <reaction evidence="8">
        <text>L-threonyl-[protein] + ATP = O-phospho-L-threonyl-[protein] + ADP + H(+)</text>
        <dbReference type="Rhea" id="RHEA:46608"/>
        <dbReference type="Rhea" id="RHEA-COMP:11060"/>
        <dbReference type="Rhea" id="RHEA-COMP:11605"/>
        <dbReference type="ChEBI" id="CHEBI:15378"/>
        <dbReference type="ChEBI" id="CHEBI:30013"/>
        <dbReference type="ChEBI" id="CHEBI:30616"/>
        <dbReference type="ChEBI" id="CHEBI:61977"/>
        <dbReference type="ChEBI" id="CHEBI:456216"/>
        <dbReference type="EC" id="2.7.11.1"/>
    </reaction>
</comment>
<dbReference type="EMBL" id="JAATIS010000094">
    <property type="protein sequence ID" value="KAG2471200.1"/>
    <property type="molecule type" value="Genomic_DNA"/>
</dbReference>
<evidence type="ECO:0000256" key="5">
    <source>
        <dbReference type="ARBA" id="ARBA00022741"/>
    </source>
</evidence>
<evidence type="ECO:0000256" key="8">
    <source>
        <dbReference type="ARBA" id="ARBA00047899"/>
    </source>
</evidence>
<evidence type="ECO:0000259" key="10">
    <source>
        <dbReference type="PROSITE" id="PS50011"/>
    </source>
</evidence>
<dbReference type="PANTHER" id="PTHR22984:SF11">
    <property type="entry name" value="AURORA KINASE-RELATED"/>
    <property type="match status" value="1"/>
</dbReference>
<reference evidence="11 12" key="1">
    <citation type="journal article" date="2021" name="Cell">
        <title>Tracing the genetic footprints of vertebrate landing in non-teleost ray-finned fishes.</title>
        <authorList>
            <person name="Bi X."/>
            <person name="Wang K."/>
            <person name="Yang L."/>
            <person name="Pan H."/>
            <person name="Jiang H."/>
            <person name="Wei Q."/>
            <person name="Fang M."/>
            <person name="Yu H."/>
            <person name="Zhu C."/>
            <person name="Cai Y."/>
            <person name="He Y."/>
            <person name="Gan X."/>
            <person name="Zeng H."/>
            <person name="Yu D."/>
            <person name="Zhu Y."/>
            <person name="Jiang H."/>
            <person name="Qiu Q."/>
            <person name="Yang H."/>
            <person name="Zhang Y.E."/>
            <person name="Wang W."/>
            <person name="Zhu M."/>
            <person name="He S."/>
            <person name="Zhang G."/>
        </authorList>
    </citation>
    <scope>NUCLEOTIDE SEQUENCE [LARGE SCALE GENOMIC DNA]</scope>
    <source>
        <strain evidence="11">Bchr_013</strain>
    </source>
</reference>
<dbReference type="InterPro" id="IPR000719">
    <property type="entry name" value="Prot_kinase_dom"/>
</dbReference>
<dbReference type="PROSITE" id="PS00108">
    <property type="entry name" value="PROTEIN_KINASE_ST"/>
    <property type="match status" value="1"/>
</dbReference>
<dbReference type="PANTHER" id="PTHR22984">
    <property type="entry name" value="SERINE/THREONINE-PROTEIN KINASE PIM"/>
    <property type="match status" value="1"/>
</dbReference>
<dbReference type="PROSITE" id="PS50011">
    <property type="entry name" value="PROTEIN_KINASE_DOM"/>
    <property type="match status" value="1"/>
</dbReference>
<dbReference type="AlphaFoldDB" id="A0A8X7XL61"/>
<dbReference type="InterPro" id="IPR011009">
    <property type="entry name" value="Kinase-like_dom_sf"/>
</dbReference>
<comment type="catalytic activity">
    <reaction evidence="9">
        <text>L-seryl-[protein] + ATP = O-phospho-L-seryl-[protein] + ADP + H(+)</text>
        <dbReference type="Rhea" id="RHEA:17989"/>
        <dbReference type="Rhea" id="RHEA-COMP:9863"/>
        <dbReference type="Rhea" id="RHEA-COMP:11604"/>
        <dbReference type="ChEBI" id="CHEBI:15378"/>
        <dbReference type="ChEBI" id="CHEBI:29999"/>
        <dbReference type="ChEBI" id="CHEBI:30616"/>
        <dbReference type="ChEBI" id="CHEBI:83421"/>
        <dbReference type="ChEBI" id="CHEBI:456216"/>
        <dbReference type="EC" id="2.7.11.1"/>
    </reaction>
</comment>
<dbReference type="GO" id="GO:0043066">
    <property type="term" value="P:negative regulation of apoptotic process"/>
    <property type="evidence" value="ECO:0007669"/>
    <property type="project" value="TreeGrafter"/>
</dbReference>
<dbReference type="InterPro" id="IPR008271">
    <property type="entry name" value="Ser/Thr_kinase_AS"/>
</dbReference>
<keyword evidence="3" id="KW-0723">Serine/threonine-protein kinase</keyword>